<feature type="compositionally biased region" description="Polar residues" evidence="1">
    <location>
        <begin position="1"/>
        <end position="19"/>
    </location>
</feature>
<protein>
    <submittedName>
        <fullName evidence="2">Uncharacterized protein</fullName>
    </submittedName>
</protein>
<evidence type="ECO:0000313" key="3">
    <source>
        <dbReference type="Proteomes" id="UP000323386"/>
    </source>
</evidence>
<keyword evidence="3" id="KW-1185">Reference proteome</keyword>
<dbReference type="EMBL" id="OOIP01000011">
    <property type="protein sequence ID" value="SPO38721.1"/>
    <property type="molecule type" value="Genomic_DNA"/>
</dbReference>
<sequence length="113" mass="11510">MTDRTASSHPSVAPQTSVSRDVAPPPTTPSSASPPALQQAAAATPHVVAQDQPDSLATQIQHHGQVSVNTTNPDGSKQPVKVVVEQQRPALADLPSDAPAACKADAAIYSSGK</sequence>
<feature type="region of interest" description="Disordered" evidence="1">
    <location>
        <begin position="1"/>
        <end position="51"/>
    </location>
</feature>
<dbReference type="Proteomes" id="UP000323386">
    <property type="component" value="Unassembled WGS sequence"/>
</dbReference>
<accession>A0A5C3F673</accession>
<evidence type="ECO:0000313" key="2">
    <source>
        <dbReference type="EMBL" id="SPO38721.1"/>
    </source>
</evidence>
<proteinExistence type="predicted"/>
<feature type="compositionally biased region" description="Low complexity" evidence="1">
    <location>
        <begin position="29"/>
        <end position="45"/>
    </location>
</feature>
<organism evidence="2 3">
    <name type="scientific">Pseudozyma flocculosa</name>
    <dbReference type="NCBI Taxonomy" id="84751"/>
    <lineage>
        <taxon>Eukaryota</taxon>
        <taxon>Fungi</taxon>
        <taxon>Dikarya</taxon>
        <taxon>Basidiomycota</taxon>
        <taxon>Ustilaginomycotina</taxon>
        <taxon>Ustilaginomycetes</taxon>
        <taxon>Ustilaginales</taxon>
        <taxon>Ustilaginaceae</taxon>
        <taxon>Pseudozyma</taxon>
    </lineage>
</organism>
<name>A0A5C3F673_9BASI</name>
<reference evidence="2 3" key="1">
    <citation type="submission" date="2018-03" db="EMBL/GenBank/DDBJ databases">
        <authorList>
            <person name="Guldener U."/>
        </authorList>
    </citation>
    <scope>NUCLEOTIDE SEQUENCE [LARGE SCALE GENOMIC DNA]</scope>
    <source>
        <strain evidence="2 3">DAOM196992</strain>
    </source>
</reference>
<evidence type="ECO:0000256" key="1">
    <source>
        <dbReference type="SAM" id="MobiDB-lite"/>
    </source>
</evidence>
<gene>
    <name evidence="2" type="ORF">PSFLO_04200</name>
</gene>
<dbReference type="AlphaFoldDB" id="A0A5C3F673"/>